<name>A0A6I6AL07_9PLAN</name>
<accession>A0A6I6AL07</accession>
<evidence type="ECO:0000313" key="2">
    <source>
        <dbReference type="Proteomes" id="UP000427281"/>
    </source>
</evidence>
<dbReference type="RefSeq" id="WP_155366397.1">
    <property type="nucleotide sequence ID" value="NZ_CP043930.1"/>
</dbReference>
<dbReference type="EMBL" id="CP043930">
    <property type="protein sequence ID" value="QGQ25801.1"/>
    <property type="molecule type" value="Genomic_DNA"/>
</dbReference>
<sequence>MADLPRYYLILYISKTESGQGQVAYLPVEKQFKHRSCRLAGHCELHTARQIVLKKYQLIGALVRNPMDWYRSAVQC</sequence>
<keyword evidence="2" id="KW-1185">Reference proteome</keyword>
<evidence type="ECO:0000313" key="1">
    <source>
        <dbReference type="EMBL" id="QGQ25801.1"/>
    </source>
</evidence>
<dbReference type="KEGG" id="gim:F1728_25380"/>
<reference evidence="1 2" key="1">
    <citation type="submission" date="2019-09" db="EMBL/GenBank/DDBJ databases">
        <title>Gimesia benthica sp. nov., a novel bacterium isolated from deep-sea water of the Northwest Indian Ocean.</title>
        <authorList>
            <person name="Dai X."/>
        </authorList>
    </citation>
    <scope>NUCLEOTIDE SEQUENCE [LARGE SCALE GENOMIC DNA]</scope>
    <source>
        <strain evidence="1 2">E7</strain>
    </source>
</reference>
<protein>
    <submittedName>
        <fullName evidence="1">Uncharacterized protein</fullName>
    </submittedName>
</protein>
<proteinExistence type="predicted"/>
<organism evidence="1 2">
    <name type="scientific">Gimesia benthica</name>
    <dbReference type="NCBI Taxonomy" id="2608982"/>
    <lineage>
        <taxon>Bacteria</taxon>
        <taxon>Pseudomonadati</taxon>
        <taxon>Planctomycetota</taxon>
        <taxon>Planctomycetia</taxon>
        <taxon>Planctomycetales</taxon>
        <taxon>Planctomycetaceae</taxon>
        <taxon>Gimesia</taxon>
    </lineage>
</organism>
<dbReference type="AlphaFoldDB" id="A0A6I6AL07"/>
<dbReference type="Proteomes" id="UP000427281">
    <property type="component" value="Chromosome"/>
</dbReference>
<gene>
    <name evidence="1" type="ORF">F1728_25380</name>
</gene>